<keyword evidence="6" id="KW-0547">Nucleotide-binding</keyword>
<reference evidence="12" key="1">
    <citation type="journal article" date="2019" name="Curr. Biol.">
        <title>Genome Sequence of Striga asiatica Provides Insight into the Evolution of Plant Parasitism.</title>
        <authorList>
            <person name="Yoshida S."/>
            <person name="Kim S."/>
            <person name="Wafula E.K."/>
            <person name="Tanskanen J."/>
            <person name="Kim Y.M."/>
            <person name="Honaas L."/>
            <person name="Yang Z."/>
            <person name="Spallek T."/>
            <person name="Conn C.E."/>
            <person name="Ichihashi Y."/>
            <person name="Cheong K."/>
            <person name="Cui S."/>
            <person name="Der J.P."/>
            <person name="Gundlach H."/>
            <person name="Jiao Y."/>
            <person name="Hori C."/>
            <person name="Ishida J.K."/>
            <person name="Kasahara H."/>
            <person name="Kiba T."/>
            <person name="Kim M.S."/>
            <person name="Koo N."/>
            <person name="Laohavisit A."/>
            <person name="Lee Y.H."/>
            <person name="Lumba S."/>
            <person name="McCourt P."/>
            <person name="Mortimer J.C."/>
            <person name="Mutuku J.M."/>
            <person name="Nomura T."/>
            <person name="Sasaki-Sekimoto Y."/>
            <person name="Seto Y."/>
            <person name="Wang Y."/>
            <person name="Wakatake T."/>
            <person name="Sakakibara H."/>
            <person name="Demura T."/>
            <person name="Yamaguchi S."/>
            <person name="Yoneyama K."/>
            <person name="Manabe R.I."/>
            <person name="Nelson D.C."/>
            <person name="Schulman A.H."/>
            <person name="Timko M.P."/>
            <person name="dePamphilis C.W."/>
            <person name="Choi D."/>
            <person name="Shirasu K."/>
        </authorList>
    </citation>
    <scope>NUCLEOTIDE SEQUENCE [LARGE SCALE GENOMIC DNA]</scope>
    <source>
        <strain evidence="12">cv. UVA1</strain>
    </source>
</reference>
<evidence type="ECO:0000256" key="1">
    <source>
        <dbReference type="ARBA" id="ARBA00004496"/>
    </source>
</evidence>
<accession>A0A5A7R842</accession>
<dbReference type="InterPro" id="IPR044974">
    <property type="entry name" value="Disease_R_plants"/>
</dbReference>
<dbReference type="PANTHER" id="PTHR23155">
    <property type="entry name" value="DISEASE RESISTANCE PROTEIN RP"/>
    <property type="match status" value="1"/>
</dbReference>
<keyword evidence="8" id="KW-0067">ATP-binding</keyword>
<dbReference type="GO" id="GO:0005524">
    <property type="term" value="F:ATP binding"/>
    <property type="evidence" value="ECO:0007669"/>
    <property type="project" value="UniProtKB-KW"/>
</dbReference>
<evidence type="ECO:0000256" key="5">
    <source>
        <dbReference type="ARBA" id="ARBA00022737"/>
    </source>
</evidence>
<dbReference type="OrthoDB" id="1283970at2759"/>
<sequence length="299" mass="34655">MACKYRCCVSFRFRKELGNSWLCWKFGCIVLILDPYGSYNFASISQEFDPKRILLQVLSCFEIIGNEDSEHEELGQILYKSLFGQRYLIVMDDIWGTDAWDGVKRFFPNNNDGSKVLITTRLSNVALQLGVDGPEYFQMRFLSQNESWNLLRRCVFGEQGCPPELEEIGKDIAKKCRGLPLSIVVIGELLAKSEQTQENWKHIAESVSSIADDERCFRILQLSYNKLPVHLKPCFLYTAMFREDCEIEVPTLMKLWIDEGFVKPDAIESLEEVARLYLHDLVFRNLILVRELGPTRRIK</sequence>
<keyword evidence="3" id="KW-0963">Cytoplasm</keyword>
<dbReference type="Pfam" id="PF00931">
    <property type="entry name" value="NB-ARC"/>
    <property type="match status" value="1"/>
</dbReference>
<evidence type="ECO:0000256" key="4">
    <source>
        <dbReference type="ARBA" id="ARBA00022614"/>
    </source>
</evidence>
<dbReference type="InterPro" id="IPR027417">
    <property type="entry name" value="P-loop_NTPase"/>
</dbReference>
<comment type="similarity">
    <text evidence="2">Belongs to the disease resistance NB-LRR family.</text>
</comment>
<protein>
    <submittedName>
        <fullName evidence="11">Disease resistance protein RPP13</fullName>
    </submittedName>
</protein>
<dbReference type="EMBL" id="BKCP01010626">
    <property type="protein sequence ID" value="GER53699.1"/>
    <property type="molecule type" value="Genomic_DNA"/>
</dbReference>
<keyword evidence="12" id="KW-1185">Reference proteome</keyword>
<dbReference type="Gene3D" id="1.10.8.430">
    <property type="entry name" value="Helical domain of apoptotic protease-activating factors"/>
    <property type="match status" value="1"/>
</dbReference>
<dbReference type="GO" id="GO:0005737">
    <property type="term" value="C:cytoplasm"/>
    <property type="evidence" value="ECO:0007669"/>
    <property type="project" value="UniProtKB-SubCell"/>
</dbReference>
<evidence type="ECO:0000256" key="2">
    <source>
        <dbReference type="ARBA" id="ARBA00008894"/>
    </source>
</evidence>
<comment type="caution">
    <text evidence="11">The sequence shown here is derived from an EMBL/GenBank/DDBJ whole genome shotgun (WGS) entry which is preliminary data.</text>
</comment>
<evidence type="ECO:0000259" key="10">
    <source>
        <dbReference type="Pfam" id="PF23559"/>
    </source>
</evidence>
<dbReference type="FunFam" id="1.10.8.430:FF:000003">
    <property type="entry name" value="Probable disease resistance protein At5g66910"/>
    <property type="match status" value="1"/>
</dbReference>
<gene>
    <name evidence="11" type="ORF">STAS_31260</name>
</gene>
<keyword evidence="5" id="KW-0677">Repeat</keyword>
<dbReference type="FunFam" id="1.10.10.10:FF:000322">
    <property type="entry name" value="Probable disease resistance protein At1g63360"/>
    <property type="match status" value="1"/>
</dbReference>
<dbReference type="Gene3D" id="1.10.10.10">
    <property type="entry name" value="Winged helix-like DNA-binding domain superfamily/Winged helix DNA-binding domain"/>
    <property type="match status" value="1"/>
</dbReference>
<evidence type="ECO:0000256" key="3">
    <source>
        <dbReference type="ARBA" id="ARBA00022490"/>
    </source>
</evidence>
<name>A0A5A7R842_STRAF</name>
<organism evidence="11 12">
    <name type="scientific">Striga asiatica</name>
    <name type="common">Asiatic witchweed</name>
    <name type="synonym">Buchnera asiatica</name>
    <dbReference type="NCBI Taxonomy" id="4170"/>
    <lineage>
        <taxon>Eukaryota</taxon>
        <taxon>Viridiplantae</taxon>
        <taxon>Streptophyta</taxon>
        <taxon>Embryophyta</taxon>
        <taxon>Tracheophyta</taxon>
        <taxon>Spermatophyta</taxon>
        <taxon>Magnoliopsida</taxon>
        <taxon>eudicotyledons</taxon>
        <taxon>Gunneridae</taxon>
        <taxon>Pentapetalae</taxon>
        <taxon>asterids</taxon>
        <taxon>lamiids</taxon>
        <taxon>Lamiales</taxon>
        <taxon>Orobanchaceae</taxon>
        <taxon>Buchnereae</taxon>
        <taxon>Striga</taxon>
    </lineage>
</organism>
<dbReference type="PRINTS" id="PR00364">
    <property type="entry name" value="DISEASERSIST"/>
</dbReference>
<comment type="subcellular location">
    <subcellularLocation>
        <location evidence="1">Cytoplasm</location>
    </subcellularLocation>
</comment>
<evidence type="ECO:0000256" key="7">
    <source>
        <dbReference type="ARBA" id="ARBA00022821"/>
    </source>
</evidence>
<dbReference type="Gene3D" id="3.40.50.300">
    <property type="entry name" value="P-loop containing nucleotide triphosphate hydrolases"/>
    <property type="match status" value="1"/>
</dbReference>
<evidence type="ECO:0000259" key="9">
    <source>
        <dbReference type="Pfam" id="PF00931"/>
    </source>
</evidence>
<keyword evidence="7" id="KW-0611">Plant defense</keyword>
<feature type="domain" description="Disease resistance protein winged helix" evidence="10">
    <location>
        <begin position="240"/>
        <end position="288"/>
    </location>
</feature>
<dbReference type="InterPro" id="IPR002182">
    <property type="entry name" value="NB-ARC"/>
</dbReference>
<dbReference type="AlphaFoldDB" id="A0A5A7R842"/>
<dbReference type="InterPro" id="IPR036388">
    <property type="entry name" value="WH-like_DNA-bd_sf"/>
</dbReference>
<evidence type="ECO:0000313" key="12">
    <source>
        <dbReference type="Proteomes" id="UP000325081"/>
    </source>
</evidence>
<dbReference type="Proteomes" id="UP000325081">
    <property type="component" value="Unassembled WGS sequence"/>
</dbReference>
<feature type="domain" description="NB-ARC" evidence="9">
    <location>
        <begin position="36"/>
        <end position="158"/>
    </location>
</feature>
<dbReference type="GO" id="GO:0043531">
    <property type="term" value="F:ADP binding"/>
    <property type="evidence" value="ECO:0007669"/>
    <property type="project" value="InterPro"/>
</dbReference>
<dbReference type="Pfam" id="PF23559">
    <property type="entry name" value="WHD_DRP"/>
    <property type="match status" value="1"/>
</dbReference>
<evidence type="ECO:0000313" key="11">
    <source>
        <dbReference type="EMBL" id="GER53699.1"/>
    </source>
</evidence>
<keyword evidence="4" id="KW-0433">Leucine-rich repeat</keyword>
<dbReference type="InterPro" id="IPR058922">
    <property type="entry name" value="WHD_DRP"/>
</dbReference>
<dbReference type="GO" id="GO:0098542">
    <property type="term" value="P:defense response to other organism"/>
    <property type="evidence" value="ECO:0007669"/>
    <property type="project" value="TreeGrafter"/>
</dbReference>
<evidence type="ECO:0000256" key="6">
    <source>
        <dbReference type="ARBA" id="ARBA00022741"/>
    </source>
</evidence>
<proteinExistence type="inferred from homology"/>
<dbReference type="InterPro" id="IPR042197">
    <property type="entry name" value="Apaf_helical"/>
</dbReference>
<dbReference type="SUPFAM" id="SSF52540">
    <property type="entry name" value="P-loop containing nucleoside triphosphate hydrolases"/>
    <property type="match status" value="1"/>
</dbReference>
<dbReference type="PANTHER" id="PTHR23155:SF1152">
    <property type="entry name" value="AAA+ ATPASE DOMAIN-CONTAINING PROTEIN"/>
    <property type="match status" value="1"/>
</dbReference>
<evidence type="ECO:0000256" key="8">
    <source>
        <dbReference type="ARBA" id="ARBA00022840"/>
    </source>
</evidence>
<feature type="non-terminal residue" evidence="11">
    <location>
        <position position="299"/>
    </location>
</feature>